<evidence type="ECO:0000256" key="3">
    <source>
        <dbReference type="PROSITE-ProRule" id="PRU00169"/>
    </source>
</evidence>
<dbReference type="PANTHER" id="PTHR37299">
    <property type="entry name" value="TRANSCRIPTIONAL REGULATOR-RELATED"/>
    <property type="match status" value="1"/>
</dbReference>
<name>A0A949NEC2_9FIRM</name>
<evidence type="ECO:0000313" key="7">
    <source>
        <dbReference type="Proteomes" id="UP000712157"/>
    </source>
</evidence>
<dbReference type="Pfam" id="PF04397">
    <property type="entry name" value="LytTR"/>
    <property type="match status" value="1"/>
</dbReference>
<protein>
    <recommendedName>
        <fullName evidence="1">Stage 0 sporulation protein A homolog</fullName>
    </recommendedName>
</protein>
<comment type="function">
    <text evidence="2">May play the central regulatory role in sporulation. It may be an element of the effector pathway responsible for the activation of sporulation genes in response to nutritional stress. Spo0A may act in concert with spo0H (a sigma factor) to control the expression of some genes that are critical to the sporulation process.</text>
</comment>
<dbReference type="InterPro" id="IPR011006">
    <property type="entry name" value="CheY-like_superfamily"/>
</dbReference>
<dbReference type="GO" id="GO:0003677">
    <property type="term" value="F:DNA binding"/>
    <property type="evidence" value="ECO:0007669"/>
    <property type="project" value="UniProtKB-KW"/>
</dbReference>
<evidence type="ECO:0000256" key="1">
    <source>
        <dbReference type="ARBA" id="ARBA00018672"/>
    </source>
</evidence>
<dbReference type="PROSITE" id="PS50930">
    <property type="entry name" value="HTH_LYTTR"/>
    <property type="match status" value="1"/>
</dbReference>
<comment type="caution">
    <text evidence="6">The sequence shown here is derived from an EMBL/GenBank/DDBJ whole genome shotgun (WGS) entry which is preliminary data.</text>
</comment>
<organism evidence="6 7">
    <name type="scientific">Diplocloster agilis</name>
    <dbReference type="NCBI Taxonomy" id="2850323"/>
    <lineage>
        <taxon>Bacteria</taxon>
        <taxon>Bacillati</taxon>
        <taxon>Bacillota</taxon>
        <taxon>Clostridia</taxon>
        <taxon>Lachnospirales</taxon>
        <taxon>Lachnospiraceae</taxon>
        <taxon>Diplocloster</taxon>
    </lineage>
</organism>
<dbReference type="GO" id="GO:0000156">
    <property type="term" value="F:phosphorelay response regulator activity"/>
    <property type="evidence" value="ECO:0007669"/>
    <property type="project" value="InterPro"/>
</dbReference>
<dbReference type="Gene3D" id="3.40.50.2300">
    <property type="match status" value="1"/>
</dbReference>
<keyword evidence="3" id="KW-0597">Phosphoprotein</keyword>
<dbReference type="InterPro" id="IPR007492">
    <property type="entry name" value="LytTR_DNA-bd_dom"/>
</dbReference>
<keyword evidence="6" id="KW-0238">DNA-binding</keyword>
<dbReference type="InterPro" id="IPR001789">
    <property type="entry name" value="Sig_transdc_resp-reg_receiver"/>
</dbReference>
<dbReference type="InterPro" id="IPR046947">
    <property type="entry name" value="LytR-like"/>
</dbReference>
<sequence>MIRLAVCDENKTVRKEIAKEVSASYKQEMETDLYESLDFLTAEICAGKIYPDLILSDISKDTGVMINIAKEIRQKYPGIKFIWVSSDPDMPEEIFDTNPIYCLPKPIPSEDLKAALMKALDRCRQDEKNTLMLKGRNGIQKIPLADVYYLESDKHVVYLQSQSRRWKCYIKLDDIMERLPSYFIRCHQSYALNLAKLRKLTALSAEFTDGRSVPVSRARYKTVKDYLLQYYAFR</sequence>
<dbReference type="RefSeq" id="WP_238721662.1">
    <property type="nucleotide sequence ID" value="NZ_JAHQCW010000015.1"/>
</dbReference>
<dbReference type="SUPFAM" id="SSF52172">
    <property type="entry name" value="CheY-like"/>
    <property type="match status" value="1"/>
</dbReference>
<dbReference type="Gene3D" id="2.40.50.1020">
    <property type="entry name" value="LytTr DNA-binding domain"/>
    <property type="match status" value="1"/>
</dbReference>
<proteinExistence type="predicted"/>
<dbReference type="SMART" id="SM00850">
    <property type="entry name" value="LytTR"/>
    <property type="match status" value="1"/>
</dbReference>
<gene>
    <name evidence="6" type="ORF">KTH89_10780</name>
</gene>
<evidence type="ECO:0000256" key="2">
    <source>
        <dbReference type="ARBA" id="ARBA00024867"/>
    </source>
</evidence>
<evidence type="ECO:0000259" key="4">
    <source>
        <dbReference type="PROSITE" id="PS50110"/>
    </source>
</evidence>
<feature type="domain" description="Response regulatory" evidence="4">
    <location>
        <begin position="3"/>
        <end position="120"/>
    </location>
</feature>
<reference evidence="6" key="1">
    <citation type="submission" date="2021-06" db="EMBL/GenBank/DDBJ databases">
        <title>Description of novel taxa of the family Lachnospiraceae.</title>
        <authorList>
            <person name="Chaplin A.V."/>
            <person name="Sokolova S.R."/>
            <person name="Pikina A.P."/>
            <person name="Korzhanova M."/>
            <person name="Belova V."/>
            <person name="Korostin D."/>
            <person name="Efimov B.A."/>
        </authorList>
    </citation>
    <scope>NUCLEOTIDE SEQUENCE</scope>
    <source>
        <strain evidence="6">ASD5720</strain>
    </source>
</reference>
<dbReference type="PANTHER" id="PTHR37299:SF1">
    <property type="entry name" value="STAGE 0 SPORULATION PROTEIN A HOMOLOG"/>
    <property type="match status" value="1"/>
</dbReference>
<feature type="domain" description="HTH LytTR-type" evidence="5">
    <location>
        <begin position="131"/>
        <end position="229"/>
    </location>
</feature>
<dbReference type="EMBL" id="JAHQCW010000015">
    <property type="protein sequence ID" value="MBU9737026.1"/>
    <property type="molecule type" value="Genomic_DNA"/>
</dbReference>
<dbReference type="AlphaFoldDB" id="A0A949NEC2"/>
<dbReference type="PROSITE" id="PS50110">
    <property type="entry name" value="RESPONSE_REGULATORY"/>
    <property type="match status" value="1"/>
</dbReference>
<accession>A0A949NEC2</accession>
<evidence type="ECO:0000313" key="6">
    <source>
        <dbReference type="EMBL" id="MBU9737026.1"/>
    </source>
</evidence>
<feature type="modified residue" description="4-aspartylphosphate" evidence="3">
    <location>
        <position position="57"/>
    </location>
</feature>
<dbReference type="Proteomes" id="UP000712157">
    <property type="component" value="Unassembled WGS sequence"/>
</dbReference>
<keyword evidence="7" id="KW-1185">Reference proteome</keyword>
<evidence type="ECO:0000259" key="5">
    <source>
        <dbReference type="PROSITE" id="PS50930"/>
    </source>
</evidence>